<dbReference type="GeneID" id="97552865"/>
<gene>
    <name evidence="2" type="ORF">AWU65_07670</name>
</gene>
<dbReference type="PANTHER" id="PTHR43630:SF2">
    <property type="entry name" value="GLYCOSYLTRANSFERASE"/>
    <property type="match status" value="1"/>
</dbReference>
<reference evidence="2" key="1">
    <citation type="journal article" date="2016" name="Genome Announc.">
        <title>Draft genomes of two strains of Paenibacillus glucanolyticus with capability to degrade lignocellulose.</title>
        <authorList>
            <person name="Mathews S.L."/>
            <person name="Pawlak J."/>
            <person name="Grunden A.M."/>
        </authorList>
    </citation>
    <scope>NUCLEOTIDE SEQUENCE [LARGE SCALE GENOMIC DNA]</scope>
    <source>
        <strain evidence="2">SLM1</strain>
    </source>
</reference>
<dbReference type="InterPro" id="IPR011990">
    <property type="entry name" value="TPR-like_helical_dom_sf"/>
</dbReference>
<dbReference type="Gene3D" id="1.25.40.10">
    <property type="entry name" value="Tetratricopeptide repeat domain"/>
    <property type="match status" value="1"/>
</dbReference>
<evidence type="ECO:0000259" key="1">
    <source>
        <dbReference type="Pfam" id="PF00535"/>
    </source>
</evidence>
<sequence>MKLPISICIVAKNEEQNIKECIVSAKEYVEEVIVLDTGSTDRTRLIAEKEGGNIKEFKWDNDFSNARNRVVHYASQPYILMMDADERLTDVDLMRLQKDLKYLNQNTDMVGRVEIHHIMDEGIMKSNIVRLFPNHTDFKYMGKVHEQLFYRDNRPNTFNTCLVISHLGYDQYHIENKNKVNRNLVLLHMQLEEDPEDSYILFQLGRTYSVNNQSDLALYYLEKALIHCDLCFGYHPSIIQSLAKVYLKEKRWESLVNLLDSSLTTYPLYTDLYYIYGCALIEMKNVNSFHLIPEAFEKCIEIGEADISIYESESGVGTYLAHYNLGLFYELTLKLDKARYHYEVSSDYGFELSNNRLALLP</sequence>
<comment type="caution">
    <text evidence="2">The sequence shown here is derived from an EMBL/GenBank/DDBJ whole genome shotgun (WGS) entry which is preliminary data.</text>
</comment>
<dbReference type="RefSeq" id="WP_063477980.1">
    <property type="nucleotide sequence ID" value="NZ_CP147845.1"/>
</dbReference>
<keyword evidence="3" id="KW-1185">Reference proteome</keyword>
<dbReference type="OrthoDB" id="9815923at2"/>
<dbReference type="CDD" id="cd02511">
    <property type="entry name" value="Beta4Glucosyltransferase"/>
    <property type="match status" value="1"/>
</dbReference>
<evidence type="ECO:0000313" key="3">
    <source>
        <dbReference type="Proteomes" id="UP000076796"/>
    </source>
</evidence>
<organism evidence="2 3">
    <name type="scientific">Paenibacillus glucanolyticus</name>
    <dbReference type="NCBI Taxonomy" id="59843"/>
    <lineage>
        <taxon>Bacteria</taxon>
        <taxon>Bacillati</taxon>
        <taxon>Bacillota</taxon>
        <taxon>Bacilli</taxon>
        <taxon>Bacillales</taxon>
        <taxon>Paenibacillaceae</taxon>
        <taxon>Paenibacillus</taxon>
    </lineage>
</organism>
<protein>
    <recommendedName>
        <fullName evidence="1">Glycosyltransferase 2-like domain-containing protein</fullName>
    </recommendedName>
</protein>
<evidence type="ECO:0000313" key="2">
    <source>
        <dbReference type="EMBL" id="KZS45796.1"/>
    </source>
</evidence>
<dbReference type="Pfam" id="PF00535">
    <property type="entry name" value="Glycos_transf_2"/>
    <property type="match status" value="1"/>
</dbReference>
<accession>A0A163I4Y1</accession>
<proteinExistence type="predicted"/>
<dbReference type="EMBL" id="LWMH01000001">
    <property type="protein sequence ID" value="KZS45796.1"/>
    <property type="molecule type" value="Genomic_DNA"/>
</dbReference>
<dbReference type="InterPro" id="IPR029044">
    <property type="entry name" value="Nucleotide-diphossugar_trans"/>
</dbReference>
<dbReference type="Gene3D" id="3.90.550.10">
    <property type="entry name" value="Spore Coat Polysaccharide Biosynthesis Protein SpsA, Chain A"/>
    <property type="match status" value="1"/>
</dbReference>
<dbReference type="Proteomes" id="UP000076796">
    <property type="component" value="Unassembled WGS sequence"/>
</dbReference>
<dbReference type="AlphaFoldDB" id="A0A163I4Y1"/>
<feature type="domain" description="Glycosyltransferase 2-like" evidence="1">
    <location>
        <begin position="6"/>
        <end position="103"/>
    </location>
</feature>
<dbReference type="InterPro" id="IPR001173">
    <property type="entry name" value="Glyco_trans_2-like"/>
</dbReference>
<dbReference type="PANTHER" id="PTHR43630">
    <property type="entry name" value="POLY-BETA-1,6-N-ACETYL-D-GLUCOSAMINE SYNTHASE"/>
    <property type="match status" value="1"/>
</dbReference>
<dbReference type="SUPFAM" id="SSF53448">
    <property type="entry name" value="Nucleotide-diphospho-sugar transferases"/>
    <property type="match status" value="1"/>
</dbReference>
<dbReference type="SUPFAM" id="SSF48452">
    <property type="entry name" value="TPR-like"/>
    <property type="match status" value="1"/>
</dbReference>
<name>A0A163I4Y1_9BACL</name>